<evidence type="ECO:0000313" key="3">
    <source>
        <dbReference type="Proteomes" id="UP000078542"/>
    </source>
</evidence>
<protein>
    <submittedName>
        <fullName evidence="2">Uncharacterized protein</fullName>
    </submittedName>
</protein>
<evidence type="ECO:0000313" key="2">
    <source>
        <dbReference type="EMBL" id="KYM93951.1"/>
    </source>
</evidence>
<accession>A0A151I749</accession>
<proteinExistence type="predicted"/>
<dbReference type="Proteomes" id="UP000078542">
    <property type="component" value="Unassembled WGS sequence"/>
</dbReference>
<dbReference type="EMBL" id="KQ978447">
    <property type="protein sequence ID" value="KYM93951.1"/>
    <property type="molecule type" value="Genomic_DNA"/>
</dbReference>
<feature type="compositionally biased region" description="Basic and acidic residues" evidence="1">
    <location>
        <begin position="21"/>
        <end position="51"/>
    </location>
</feature>
<evidence type="ECO:0000256" key="1">
    <source>
        <dbReference type="SAM" id="MobiDB-lite"/>
    </source>
</evidence>
<feature type="compositionally biased region" description="Polar residues" evidence="1">
    <location>
        <begin position="172"/>
        <end position="199"/>
    </location>
</feature>
<organism evidence="2 3">
    <name type="scientific">Cyphomyrmex costatus</name>
    <dbReference type="NCBI Taxonomy" id="456900"/>
    <lineage>
        <taxon>Eukaryota</taxon>
        <taxon>Metazoa</taxon>
        <taxon>Ecdysozoa</taxon>
        <taxon>Arthropoda</taxon>
        <taxon>Hexapoda</taxon>
        <taxon>Insecta</taxon>
        <taxon>Pterygota</taxon>
        <taxon>Neoptera</taxon>
        <taxon>Endopterygota</taxon>
        <taxon>Hymenoptera</taxon>
        <taxon>Apocrita</taxon>
        <taxon>Aculeata</taxon>
        <taxon>Formicoidea</taxon>
        <taxon>Formicidae</taxon>
        <taxon>Myrmicinae</taxon>
        <taxon>Cyphomyrmex</taxon>
    </lineage>
</organism>
<feature type="compositionally biased region" description="Basic and acidic residues" evidence="1">
    <location>
        <begin position="200"/>
        <end position="209"/>
    </location>
</feature>
<feature type="region of interest" description="Disordered" evidence="1">
    <location>
        <begin position="1"/>
        <end position="136"/>
    </location>
</feature>
<feature type="compositionally biased region" description="Polar residues" evidence="1">
    <location>
        <begin position="112"/>
        <end position="136"/>
    </location>
</feature>
<feature type="region of interest" description="Disordered" evidence="1">
    <location>
        <begin position="165"/>
        <end position="210"/>
    </location>
</feature>
<dbReference type="STRING" id="456900.A0A151I749"/>
<gene>
    <name evidence="2" type="ORF">ALC62_15439</name>
</gene>
<dbReference type="AlphaFoldDB" id="A0A151I749"/>
<keyword evidence="3" id="KW-1185">Reference proteome</keyword>
<feature type="compositionally biased region" description="Basic and acidic residues" evidence="1">
    <location>
        <begin position="89"/>
        <end position="105"/>
    </location>
</feature>
<name>A0A151I749_9HYME</name>
<reference evidence="2 3" key="1">
    <citation type="submission" date="2016-03" db="EMBL/GenBank/DDBJ databases">
        <title>Cyphomyrmex costatus WGS genome.</title>
        <authorList>
            <person name="Nygaard S."/>
            <person name="Hu H."/>
            <person name="Boomsma J."/>
            <person name="Zhang G."/>
        </authorList>
    </citation>
    <scope>NUCLEOTIDE SEQUENCE [LARGE SCALE GENOMIC DNA]</scope>
    <source>
        <strain evidence="2">MS0001</strain>
        <tissue evidence="2">Whole body</tissue>
    </source>
</reference>
<sequence length="272" mass="31135">MGTEARLSHTNAFAAAKTISKRRELDKQRESEKRDTRYRDDYARDDRRARNDQYLSNIRRPPAPPVYTRPQQQNYREQRENTLPNYSSQRRDYNRENTRQVETRQNEFAPATSRSHGNNVCESHQTTYHNPQPTPQTQFKTCLYCKKPGHDINQCRRREYNNNLRRNEAGNGKSSPGNDANPTGSKNSTRPLNDVSNESGEGKRSDSTADSRVAVLKPDDFLHAPTILLSATGLKSNLSFMVDTGAGPNVVKQRNLDVSTIIRKDDVLYLSY</sequence>
<feature type="compositionally biased region" description="Polar residues" evidence="1">
    <location>
        <begin position="69"/>
        <end position="88"/>
    </location>
</feature>